<proteinExistence type="inferred from homology"/>
<dbReference type="GO" id="GO:0070860">
    <property type="term" value="C:RNA polymerase I core factor complex"/>
    <property type="evidence" value="ECO:0007669"/>
    <property type="project" value="InterPro"/>
</dbReference>
<protein>
    <submittedName>
        <fullName evidence="10">Uncharacterized protein</fullName>
    </submittedName>
</protein>
<keyword evidence="4" id="KW-0863">Zinc-finger</keyword>
<name>A0A0H5QGV5_9EUKA</name>
<comment type="similarity">
    <text evidence="2">Belongs to the RRN7/TAF1B family.</text>
</comment>
<keyword evidence="8" id="KW-0804">Transcription</keyword>
<dbReference type="EMBL" id="HACM01000395">
    <property type="protein sequence ID" value="CRZ00837.1"/>
    <property type="molecule type" value="Transcribed_RNA"/>
</dbReference>
<dbReference type="PANTHER" id="PTHR31576:SF2">
    <property type="entry name" value="TATA BOX-BINDING PROTEIN-ASSOCIATED FACTOR RNA POLYMERASE I SUBUNIT B"/>
    <property type="match status" value="1"/>
</dbReference>
<dbReference type="PANTHER" id="PTHR31576">
    <property type="entry name" value="TATA BOX-BINDING PROTEIN-ASSOCIATED FACTOR RNA POLYMERASE I SUBUNIT B"/>
    <property type="match status" value="1"/>
</dbReference>
<keyword evidence="9" id="KW-0539">Nucleus</keyword>
<dbReference type="GO" id="GO:0042790">
    <property type="term" value="P:nucleolar large rRNA transcription by RNA polymerase I"/>
    <property type="evidence" value="ECO:0007669"/>
    <property type="project" value="TreeGrafter"/>
</dbReference>
<comment type="subcellular location">
    <subcellularLocation>
        <location evidence="1">Nucleus</location>
        <location evidence="1">Nucleolus</location>
    </subcellularLocation>
</comment>
<sequence>PTGNPFLGLISATALIMPNAVCRLCKSMALTKNYLGFLVCDDCGVQSLAATQEESEFLMGGTGNLAIRRPSRLKPVQEEQSPLDKITPTPVILSSLQYALYLQVIALCDEISADRRTLLTITGNLFIAFFETIRRENDGEFRLEIRLKYDSNDGYPIDPCTTLAIIGLGCLLIREPVTMADISCLAKSGVIPTLTLSSLMPQLIQAQLTPRLKMFLRPRSAHLNLRAMDAVADEVYGRAKTIMTSLPVSLPISGNIPLLITRYIIKLGLPAPVLSPLAAYLLRHLNSCKQGDGPTIIELAAVVVISSLMLFGPRSTAEPTPFDRWLAGPIPQQRFNKHIDPEGDSLAVIKFADWFHDFKIVSYKIKRILREYEDIFDVSELVPDVTRDPIKSHINDSILIEDCGCPCPFDDPTPEEAASSGQFVFYWGFRHYSHQCQEHFRYSRMIQFCVSCFEVDEGNLHAVVRDSIKEFMNHTKPARWDSSYFQREKYVTAARLRIRAKAKIKRATDKLRRSSAANEIHIKDSSSLANSPIRSSFQENVDRVVANIKRRLESLNK</sequence>
<evidence type="ECO:0000256" key="4">
    <source>
        <dbReference type="ARBA" id="ARBA00022771"/>
    </source>
</evidence>
<evidence type="ECO:0000256" key="5">
    <source>
        <dbReference type="ARBA" id="ARBA00022833"/>
    </source>
</evidence>
<keyword evidence="3" id="KW-0479">Metal-binding</keyword>
<dbReference type="GO" id="GO:0008270">
    <property type="term" value="F:zinc ion binding"/>
    <property type="evidence" value="ECO:0007669"/>
    <property type="project" value="UniProtKB-KW"/>
</dbReference>
<keyword evidence="6" id="KW-0805">Transcription regulation</keyword>
<keyword evidence="7" id="KW-0238">DNA-binding</keyword>
<evidence type="ECO:0000256" key="8">
    <source>
        <dbReference type="ARBA" id="ARBA00023163"/>
    </source>
</evidence>
<dbReference type="GO" id="GO:0001164">
    <property type="term" value="F:RNA polymerase I core promoter sequence-specific DNA binding"/>
    <property type="evidence" value="ECO:0007669"/>
    <property type="project" value="InterPro"/>
</dbReference>
<feature type="non-terminal residue" evidence="10">
    <location>
        <position position="1"/>
    </location>
</feature>
<evidence type="ECO:0000256" key="2">
    <source>
        <dbReference type="ARBA" id="ARBA00006899"/>
    </source>
</evidence>
<evidence type="ECO:0000256" key="6">
    <source>
        <dbReference type="ARBA" id="ARBA00023015"/>
    </source>
</evidence>
<reference evidence="10" key="1">
    <citation type="submission" date="2015-04" db="EMBL/GenBank/DDBJ databases">
        <title>The genome sequence of the plant pathogenic Rhizarian Plasmodiophora brassicae reveals insights in its biotrophic life cycle and the origin of chitin synthesis.</title>
        <authorList>
            <person name="Schwelm A."/>
            <person name="Fogelqvist J."/>
            <person name="Knaust A."/>
            <person name="Julke S."/>
            <person name="Lilja T."/>
            <person name="Dhandapani V."/>
            <person name="Bonilla-Rosso G."/>
            <person name="Karlsson M."/>
            <person name="Shevchenko A."/>
            <person name="Choi S.R."/>
            <person name="Kim H.G."/>
            <person name="Park J.Y."/>
            <person name="Lim Y.P."/>
            <person name="Ludwig-Muller J."/>
            <person name="Dixelius C."/>
        </authorList>
    </citation>
    <scope>NUCLEOTIDE SEQUENCE</scope>
    <source>
        <tissue evidence="10">Potato root galls</tissue>
    </source>
</reference>
<accession>A0A0H5QGV5</accession>
<keyword evidence="5" id="KW-0862">Zinc</keyword>
<organism evidence="10">
    <name type="scientific">Spongospora subterranea</name>
    <dbReference type="NCBI Taxonomy" id="70186"/>
    <lineage>
        <taxon>Eukaryota</taxon>
        <taxon>Sar</taxon>
        <taxon>Rhizaria</taxon>
        <taxon>Endomyxa</taxon>
        <taxon>Phytomyxea</taxon>
        <taxon>Plasmodiophorida</taxon>
        <taxon>Plasmodiophoridae</taxon>
        <taxon>Spongospora</taxon>
    </lineage>
</organism>
<dbReference type="InterPro" id="IPR033599">
    <property type="entry name" value="TAF1B/Rrn7"/>
</dbReference>
<evidence type="ECO:0000256" key="3">
    <source>
        <dbReference type="ARBA" id="ARBA00022723"/>
    </source>
</evidence>
<evidence type="ECO:0000256" key="9">
    <source>
        <dbReference type="ARBA" id="ARBA00023242"/>
    </source>
</evidence>
<dbReference type="AlphaFoldDB" id="A0A0H5QGV5"/>
<evidence type="ECO:0000256" key="1">
    <source>
        <dbReference type="ARBA" id="ARBA00004604"/>
    </source>
</evidence>
<evidence type="ECO:0000313" key="10">
    <source>
        <dbReference type="EMBL" id="CRZ00837.1"/>
    </source>
</evidence>
<evidence type="ECO:0000256" key="7">
    <source>
        <dbReference type="ARBA" id="ARBA00023125"/>
    </source>
</evidence>